<name>A0A4P6UZ72_9HYPH</name>
<proteinExistence type="predicted"/>
<protein>
    <submittedName>
        <fullName evidence="1">DNA repair protein MmcB-related protein</fullName>
    </submittedName>
</protein>
<dbReference type="PIRSF" id="PIRSF031796">
    <property type="entry name" value="UPC031796"/>
    <property type="match status" value="1"/>
</dbReference>
<dbReference type="RefSeq" id="WP_131615344.1">
    <property type="nucleotide sequence ID" value="NZ_CP036532.1"/>
</dbReference>
<dbReference type="EMBL" id="CP036532">
    <property type="protein sequence ID" value="QBK29629.1"/>
    <property type="molecule type" value="Genomic_DNA"/>
</dbReference>
<accession>A0A4P6UZ72</accession>
<dbReference type="Pfam" id="PF06319">
    <property type="entry name" value="MmcB-like"/>
    <property type="match status" value="1"/>
</dbReference>
<evidence type="ECO:0000313" key="2">
    <source>
        <dbReference type="Proteomes" id="UP000293719"/>
    </source>
</evidence>
<dbReference type="KEGG" id="rpod:E0E05_02860"/>
<sequence length="156" mass="17073">MPLVSAATAHPLVDGRQSDRALAVRRGVQIMLTEMGFSHVPEMTLANGRRADLVALGGDGTIMIVEIKSSPEDMLADRKWPDYRGFCDRLCFATLPDVPQALFPADCGFIRADAHGAACLVEPPEHRLAPARRKAMTLRFARFAAERLLVAEWASS</sequence>
<dbReference type="Proteomes" id="UP000293719">
    <property type="component" value="Chromosome"/>
</dbReference>
<dbReference type="OrthoDB" id="5194526at2"/>
<dbReference type="InterPro" id="IPR009394">
    <property type="entry name" value="MmcB-like"/>
</dbReference>
<keyword evidence="2" id="KW-1185">Reference proteome</keyword>
<organism evidence="1 2">
    <name type="scientific">Roseitalea porphyridii</name>
    <dbReference type="NCBI Taxonomy" id="1852022"/>
    <lineage>
        <taxon>Bacteria</taxon>
        <taxon>Pseudomonadati</taxon>
        <taxon>Pseudomonadota</taxon>
        <taxon>Alphaproteobacteria</taxon>
        <taxon>Hyphomicrobiales</taxon>
        <taxon>Ahrensiaceae</taxon>
        <taxon>Roseitalea</taxon>
    </lineage>
</organism>
<gene>
    <name evidence="1" type="ORF">E0E05_02860</name>
</gene>
<dbReference type="AlphaFoldDB" id="A0A4P6UZ72"/>
<evidence type="ECO:0000313" key="1">
    <source>
        <dbReference type="EMBL" id="QBK29629.1"/>
    </source>
</evidence>
<dbReference type="GeneID" id="90766224"/>
<reference evidence="1 2" key="1">
    <citation type="journal article" date="2017" name="Int. J. Syst. Evol. Microbiol.">
        <title>Roseitalea porphyridii gen. nov., sp. nov., isolated from a red alga, and reclassification of Hoeflea suaedae Chung et al. 2013 as Pseudohoeflea suaedae gen. nov., comb. nov.</title>
        <authorList>
            <person name="Hyeon J.W."/>
            <person name="Jeong S.E."/>
            <person name="Baek K."/>
            <person name="Jeon C.O."/>
        </authorList>
    </citation>
    <scope>NUCLEOTIDE SEQUENCE [LARGE SCALE GENOMIC DNA]</scope>
    <source>
        <strain evidence="1 2">MA7-20</strain>
    </source>
</reference>